<dbReference type="OrthoDB" id="5119372at2"/>
<accession>A0A3L7AZ44</accession>
<name>A0A3L7AZ44_9MICO</name>
<protein>
    <submittedName>
        <fullName evidence="2">Uncharacterized protein</fullName>
    </submittedName>
</protein>
<feature type="region of interest" description="Disordered" evidence="1">
    <location>
        <begin position="72"/>
        <end position="95"/>
    </location>
</feature>
<proteinExistence type="predicted"/>
<keyword evidence="3" id="KW-1185">Reference proteome</keyword>
<evidence type="ECO:0000256" key="1">
    <source>
        <dbReference type="SAM" id="MobiDB-lite"/>
    </source>
</evidence>
<dbReference type="AlphaFoldDB" id="A0A3L7AZ44"/>
<reference evidence="2 3" key="1">
    <citation type="submission" date="2018-10" db="EMBL/GenBank/DDBJ databases">
        <authorList>
            <person name="Li J."/>
        </authorList>
    </citation>
    <scope>NUCLEOTIDE SEQUENCE [LARGE SCALE GENOMIC DNA]</scope>
    <source>
        <strain evidence="2 3">JCM 11654</strain>
    </source>
</reference>
<dbReference type="Proteomes" id="UP000269438">
    <property type="component" value="Unassembled WGS sequence"/>
</dbReference>
<organism evidence="2 3">
    <name type="scientific">Mycetocola lacteus</name>
    <dbReference type="NCBI Taxonomy" id="76637"/>
    <lineage>
        <taxon>Bacteria</taxon>
        <taxon>Bacillati</taxon>
        <taxon>Actinomycetota</taxon>
        <taxon>Actinomycetes</taxon>
        <taxon>Micrococcales</taxon>
        <taxon>Microbacteriaceae</taxon>
        <taxon>Mycetocola</taxon>
    </lineage>
</organism>
<dbReference type="RefSeq" id="WP_121687291.1">
    <property type="nucleotide sequence ID" value="NZ_RCUY01000001.1"/>
</dbReference>
<comment type="caution">
    <text evidence="2">The sequence shown here is derived from an EMBL/GenBank/DDBJ whole genome shotgun (WGS) entry which is preliminary data.</text>
</comment>
<dbReference type="EMBL" id="RCUY01000001">
    <property type="protein sequence ID" value="RLP84821.1"/>
    <property type="molecule type" value="Genomic_DNA"/>
</dbReference>
<gene>
    <name evidence="2" type="ORF">D9V34_02145</name>
</gene>
<evidence type="ECO:0000313" key="3">
    <source>
        <dbReference type="Proteomes" id="UP000269438"/>
    </source>
</evidence>
<evidence type="ECO:0000313" key="2">
    <source>
        <dbReference type="EMBL" id="RLP84821.1"/>
    </source>
</evidence>
<sequence length="183" mass="18967">MRRQITTRIAGFSPRTLLVFTVLLAIVTVALMAPRCTNAAQTLRAPAHNLVIENTESPVVSAHADASRDIASAHTDASHDIVSASSTAHRSAELSPESGAFSRGLAEALAAETVDDSSPFCAPTGPSPDNVTSARTLDQHTITTGDAVTTTALGLEPIVTAVFPTHSHTPAAPLPQDLGISRT</sequence>